<evidence type="ECO:0000256" key="1">
    <source>
        <dbReference type="SAM" id="MobiDB-lite"/>
    </source>
</evidence>
<dbReference type="EMBL" id="JANPWB010000009">
    <property type="protein sequence ID" value="KAJ1150248.1"/>
    <property type="molecule type" value="Genomic_DNA"/>
</dbReference>
<evidence type="ECO:0000313" key="2">
    <source>
        <dbReference type="EMBL" id="KAJ1150248.1"/>
    </source>
</evidence>
<accession>A0AAV7RDV9</accession>
<organism evidence="2 3">
    <name type="scientific">Pleurodeles waltl</name>
    <name type="common">Iberian ribbed newt</name>
    <dbReference type="NCBI Taxonomy" id="8319"/>
    <lineage>
        <taxon>Eukaryota</taxon>
        <taxon>Metazoa</taxon>
        <taxon>Chordata</taxon>
        <taxon>Craniata</taxon>
        <taxon>Vertebrata</taxon>
        <taxon>Euteleostomi</taxon>
        <taxon>Amphibia</taxon>
        <taxon>Batrachia</taxon>
        <taxon>Caudata</taxon>
        <taxon>Salamandroidea</taxon>
        <taxon>Salamandridae</taxon>
        <taxon>Pleurodelinae</taxon>
        <taxon>Pleurodeles</taxon>
    </lineage>
</organism>
<feature type="compositionally biased region" description="Low complexity" evidence="1">
    <location>
        <begin position="152"/>
        <end position="164"/>
    </location>
</feature>
<dbReference type="Proteomes" id="UP001066276">
    <property type="component" value="Chromosome 5"/>
</dbReference>
<comment type="caution">
    <text evidence="2">The sequence shown here is derived from an EMBL/GenBank/DDBJ whole genome shotgun (WGS) entry which is preliminary data.</text>
</comment>
<sequence length="164" mass="18136">MAAATGERAPAFTSEELEKLVDGVLPQYALLYGPPDQQHHQVEETWHRSTRELQDTRPRWAQEQTPRAPVIRRARGAPRRGPLVRAAKAKRDRTGAPERGRQHPCPPPLQVQPPPSAPAPPSQQPLSLRSVPVRPGRRASPSPQAPQPLPLLPLLSSVRSSLTW</sequence>
<dbReference type="AlphaFoldDB" id="A0AAV7RDV9"/>
<feature type="compositionally biased region" description="Basic and acidic residues" evidence="1">
    <location>
        <begin position="37"/>
        <end position="60"/>
    </location>
</feature>
<gene>
    <name evidence="2" type="ORF">NDU88_003043</name>
</gene>
<name>A0AAV7RDV9_PLEWA</name>
<protein>
    <submittedName>
        <fullName evidence="2">Uncharacterized protein</fullName>
    </submittedName>
</protein>
<feature type="compositionally biased region" description="Low complexity" evidence="1">
    <location>
        <begin position="124"/>
        <end position="142"/>
    </location>
</feature>
<reference evidence="2" key="1">
    <citation type="journal article" date="2022" name="bioRxiv">
        <title>Sequencing and chromosome-scale assembly of the giantPleurodeles waltlgenome.</title>
        <authorList>
            <person name="Brown T."/>
            <person name="Elewa A."/>
            <person name="Iarovenko S."/>
            <person name="Subramanian E."/>
            <person name="Araus A.J."/>
            <person name="Petzold A."/>
            <person name="Susuki M."/>
            <person name="Suzuki K.-i.T."/>
            <person name="Hayashi T."/>
            <person name="Toyoda A."/>
            <person name="Oliveira C."/>
            <person name="Osipova E."/>
            <person name="Leigh N.D."/>
            <person name="Simon A."/>
            <person name="Yun M.H."/>
        </authorList>
    </citation>
    <scope>NUCLEOTIDE SEQUENCE</scope>
    <source>
        <strain evidence="2">20211129_DDA</strain>
        <tissue evidence="2">Liver</tissue>
    </source>
</reference>
<feature type="compositionally biased region" description="Pro residues" evidence="1">
    <location>
        <begin position="104"/>
        <end position="123"/>
    </location>
</feature>
<feature type="compositionally biased region" description="Basic and acidic residues" evidence="1">
    <location>
        <begin position="92"/>
        <end position="101"/>
    </location>
</feature>
<evidence type="ECO:0000313" key="3">
    <source>
        <dbReference type="Proteomes" id="UP001066276"/>
    </source>
</evidence>
<keyword evidence="3" id="KW-1185">Reference proteome</keyword>
<feature type="region of interest" description="Disordered" evidence="1">
    <location>
        <begin position="35"/>
        <end position="164"/>
    </location>
</feature>
<proteinExistence type="predicted"/>